<organism evidence="2 3">
    <name type="scientific">Caenorhabditis japonica</name>
    <dbReference type="NCBI Taxonomy" id="281687"/>
    <lineage>
        <taxon>Eukaryota</taxon>
        <taxon>Metazoa</taxon>
        <taxon>Ecdysozoa</taxon>
        <taxon>Nematoda</taxon>
        <taxon>Chromadorea</taxon>
        <taxon>Rhabditida</taxon>
        <taxon>Rhabditina</taxon>
        <taxon>Rhabditomorpha</taxon>
        <taxon>Rhabditoidea</taxon>
        <taxon>Rhabditidae</taxon>
        <taxon>Peloderinae</taxon>
        <taxon>Caenorhabditis</taxon>
    </lineage>
</organism>
<evidence type="ECO:0000313" key="3">
    <source>
        <dbReference type="Proteomes" id="UP000005237"/>
    </source>
</evidence>
<feature type="region of interest" description="Disordered" evidence="1">
    <location>
        <begin position="1"/>
        <end position="30"/>
    </location>
</feature>
<evidence type="ECO:0000256" key="1">
    <source>
        <dbReference type="SAM" id="MobiDB-lite"/>
    </source>
</evidence>
<dbReference type="Proteomes" id="UP000005237">
    <property type="component" value="Unassembled WGS sequence"/>
</dbReference>
<dbReference type="AlphaFoldDB" id="A0A8R1HKV2"/>
<name>A0A8R1HKV2_CAEJA</name>
<proteinExistence type="predicted"/>
<sequence length="80" mass="8709">MRGSNVTKNFLIRSHLENRDRKNKSVNENSVLGSKRITVSTLDMNDSASERSSSAVAAGIINILVESGTTSISPAHWFTC</sequence>
<reference evidence="3" key="1">
    <citation type="submission" date="2010-08" db="EMBL/GenBank/DDBJ databases">
        <authorList>
            <consortium name="Caenorhabditis japonica Sequencing Consortium"/>
            <person name="Wilson R.K."/>
        </authorList>
    </citation>
    <scope>NUCLEOTIDE SEQUENCE [LARGE SCALE GENOMIC DNA]</scope>
    <source>
        <strain evidence="3">DF5081</strain>
    </source>
</reference>
<accession>A0A8R1HKV2</accession>
<dbReference type="EnsemblMetazoa" id="CJA02669.1">
    <property type="protein sequence ID" value="CJA02669.1"/>
    <property type="gene ID" value="WBGene00121873"/>
</dbReference>
<keyword evidence="3" id="KW-1185">Reference proteome</keyword>
<feature type="compositionally biased region" description="Basic and acidic residues" evidence="1">
    <location>
        <begin position="14"/>
        <end position="25"/>
    </location>
</feature>
<protein>
    <submittedName>
        <fullName evidence="2">Uncharacterized protein</fullName>
    </submittedName>
</protein>
<evidence type="ECO:0000313" key="2">
    <source>
        <dbReference type="EnsemblMetazoa" id="CJA02669.1"/>
    </source>
</evidence>
<reference evidence="2" key="2">
    <citation type="submission" date="2022-06" db="UniProtKB">
        <authorList>
            <consortium name="EnsemblMetazoa"/>
        </authorList>
    </citation>
    <scope>IDENTIFICATION</scope>
    <source>
        <strain evidence="2">DF5081</strain>
    </source>
</reference>